<dbReference type="SMART" id="SM01173">
    <property type="entry name" value="DUF4187"/>
    <property type="match status" value="1"/>
</dbReference>
<name>A0AAW2RU89_9LAMI</name>
<evidence type="ECO:0000256" key="1">
    <source>
        <dbReference type="SAM" id="Coils"/>
    </source>
</evidence>
<dbReference type="InterPro" id="IPR039249">
    <property type="entry name" value="GPATCH11"/>
</dbReference>
<dbReference type="Pfam" id="PF13821">
    <property type="entry name" value="DUF4187"/>
    <property type="match status" value="1"/>
</dbReference>
<gene>
    <name evidence="5" type="ORF">Scaly_0661500</name>
</gene>
<proteinExistence type="predicted"/>
<dbReference type="GO" id="GO:0003676">
    <property type="term" value="F:nucleic acid binding"/>
    <property type="evidence" value="ECO:0007669"/>
    <property type="project" value="InterPro"/>
</dbReference>
<evidence type="ECO:0000256" key="3">
    <source>
        <dbReference type="SAM" id="Phobius"/>
    </source>
</evidence>
<keyword evidence="3" id="KW-0812">Transmembrane</keyword>
<reference evidence="5" key="2">
    <citation type="journal article" date="2024" name="Plant">
        <title>Genomic evolution and insights into agronomic trait innovations of Sesamum species.</title>
        <authorList>
            <person name="Miao H."/>
            <person name="Wang L."/>
            <person name="Qu L."/>
            <person name="Liu H."/>
            <person name="Sun Y."/>
            <person name="Le M."/>
            <person name="Wang Q."/>
            <person name="Wei S."/>
            <person name="Zheng Y."/>
            <person name="Lin W."/>
            <person name="Duan Y."/>
            <person name="Cao H."/>
            <person name="Xiong S."/>
            <person name="Wang X."/>
            <person name="Wei L."/>
            <person name="Li C."/>
            <person name="Ma Q."/>
            <person name="Ju M."/>
            <person name="Zhao R."/>
            <person name="Li G."/>
            <person name="Mu C."/>
            <person name="Tian Q."/>
            <person name="Mei H."/>
            <person name="Zhang T."/>
            <person name="Gao T."/>
            <person name="Zhang H."/>
        </authorList>
    </citation>
    <scope>NUCLEOTIDE SEQUENCE</scope>
    <source>
        <strain evidence="5">KEN8</strain>
    </source>
</reference>
<accession>A0AAW2RU89</accession>
<dbReference type="PANTHER" id="PTHR21032">
    <property type="entry name" value="G PATCH DOMAIN-CONTAINING PROTEIN 11"/>
    <property type="match status" value="1"/>
</dbReference>
<dbReference type="PROSITE" id="PS50174">
    <property type="entry name" value="G_PATCH"/>
    <property type="match status" value="1"/>
</dbReference>
<feature type="domain" description="G-patch" evidence="4">
    <location>
        <begin position="146"/>
        <end position="192"/>
    </location>
</feature>
<keyword evidence="3" id="KW-1133">Transmembrane helix</keyword>
<dbReference type="EMBL" id="JACGWM010000003">
    <property type="protein sequence ID" value="KAL0383742.1"/>
    <property type="molecule type" value="Genomic_DNA"/>
</dbReference>
<evidence type="ECO:0000256" key="2">
    <source>
        <dbReference type="SAM" id="MobiDB-lite"/>
    </source>
</evidence>
<dbReference type="Pfam" id="PF01585">
    <property type="entry name" value="G-patch"/>
    <property type="match status" value="1"/>
</dbReference>
<organism evidence="5">
    <name type="scientific">Sesamum calycinum</name>
    <dbReference type="NCBI Taxonomy" id="2727403"/>
    <lineage>
        <taxon>Eukaryota</taxon>
        <taxon>Viridiplantae</taxon>
        <taxon>Streptophyta</taxon>
        <taxon>Embryophyta</taxon>
        <taxon>Tracheophyta</taxon>
        <taxon>Spermatophyta</taxon>
        <taxon>Magnoliopsida</taxon>
        <taxon>eudicotyledons</taxon>
        <taxon>Gunneridae</taxon>
        <taxon>Pentapetalae</taxon>
        <taxon>asterids</taxon>
        <taxon>lamiids</taxon>
        <taxon>Lamiales</taxon>
        <taxon>Pedaliaceae</taxon>
        <taxon>Sesamum</taxon>
    </lineage>
</organism>
<dbReference type="GO" id="GO:0000776">
    <property type="term" value="C:kinetochore"/>
    <property type="evidence" value="ECO:0007669"/>
    <property type="project" value="TreeGrafter"/>
</dbReference>
<reference evidence="5" key="1">
    <citation type="submission" date="2020-06" db="EMBL/GenBank/DDBJ databases">
        <authorList>
            <person name="Li T."/>
            <person name="Hu X."/>
            <person name="Zhang T."/>
            <person name="Song X."/>
            <person name="Zhang H."/>
            <person name="Dai N."/>
            <person name="Sheng W."/>
            <person name="Hou X."/>
            <person name="Wei L."/>
        </authorList>
    </citation>
    <scope>NUCLEOTIDE SEQUENCE</scope>
    <source>
        <strain evidence="5">KEN8</strain>
        <tissue evidence="5">Leaf</tissue>
    </source>
</reference>
<feature type="transmembrane region" description="Helical" evidence="3">
    <location>
        <begin position="43"/>
        <end position="62"/>
    </location>
</feature>
<evidence type="ECO:0000259" key="4">
    <source>
        <dbReference type="PROSITE" id="PS50174"/>
    </source>
</evidence>
<comment type="caution">
    <text evidence="5">The sequence shown here is derived from an EMBL/GenBank/DDBJ whole genome shotgun (WGS) entry which is preliminary data.</text>
</comment>
<feature type="coiled-coil region" evidence="1">
    <location>
        <begin position="248"/>
        <end position="276"/>
    </location>
</feature>
<dbReference type="PANTHER" id="PTHR21032:SF0">
    <property type="entry name" value="G PATCH DOMAIN-CONTAINING PROTEIN 11"/>
    <property type="match status" value="1"/>
</dbReference>
<keyword evidence="3" id="KW-0472">Membrane</keyword>
<dbReference type="SMART" id="SM00443">
    <property type="entry name" value="G_patch"/>
    <property type="match status" value="1"/>
</dbReference>
<protein>
    <recommendedName>
        <fullName evidence="4">G-patch domain-containing protein</fullName>
    </recommendedName>
</protein>
<feature type="region of interest" description="Disordered" evidence="2">
    <location>
        <begin position="102"/>
        <end position="125"/>
    </location>
</feature>
<dbReference type="InterPro" id="IPR025239">
    <property type="entry name" value="DUF4187"/>
</dbReference>
<dbReference type="InterPro" id="IPR000467">
    <property type="entry name" value="G_patch_dom"/>
</dbReference>
<keyword evidence="1" id="KW-0175">Coiled coil</keyword>
<evidence type="ECO:0000313" key="5">
    <source>
        <dbReference type="EMBL" id="KAL0383742.1"/>
    </source>
</evidence>
<sequence>MAGAEEEDDYMGDLSQFLPPEVSQSSAKISETLFASQSCFANVYSFFTVGTLEAVFLLFLCVRHKDDFLSLLFRFDLDDFIETTVTVKFEIGVGSGPSGGKLVVSNSTSKKSKTQNWQEQRKLKRERRQIEEDMQTLENLGSAIPQSNIGFKLLKQMGYAPGSALGKEGSGRVEPVALEIRRGRAGIGKEDPKVEKMRREKGNEESLKRKEEELRKEFGSRQKERWRERRIVVNFRKAEASLVQLEKRDIVDVEKKEEEDEEKEEEEEEEEITEEDLLNILVKLRNEFYYCLFCGCQYETMEALASNCPGINEDDH</sequence>
<dbReference type="AlphaFoldDB" id="A0AAW2RU89"/>